<dbReference type="Gene3D" id="1.20.1270.60">
    <property type="entry name" value="Arfaptin homology (AH) domain/BAR domain"/>
    <property type="match status" value="1"/>
</dbReference>
<dbReference type="GO" id="GO:0097320">
    <property type="term" value="P:plasma membrane tubulation"/>
    <property type="evidence" value="ECO:0007669"/>
    <property type="project" value="TreeGrafter"/>
</dbReference>
<feature type="coiled-coil region" evidence="3">
    <location>
        <begin position="78"/>
        <end position="105"/>
    </location>
</feature>
<dbReference type="Gene3D" id="2.30.30.40">
    <property type="entry name" value="SH3 Domains"/>
    <property type="match status" value="1"/>
</dbReference>
<dbReference type="InParanoid" id="A0A4Q1BL70"/>
<evidence type="ECO:0000256" key="3">
    <source>
        <dbReference type="SAM" id="Coils"/>
    </source>
</evidence>
<evidence type="ECO:0000256" key="1">
    <source>
        <dbReference type="ARBA" id="ARBA00022443"/>
    </source>
</evidence>
<reference evidence="7 8" key="1">
    <citation type="submission" date="2016-06" db="EMBL/GenBank/DDBJ databases">
        <title>Evolution of pathogenesis and genome organization in the Tremellales.</title>
        <authorList>
            <person name="Cuomo C."/>
            <person name="Litvintseva A."/>
            <person name="Heitman J."/>
            <person name="Chen Y."/>
            <person name="Sun S."/>
            <person name="Springer D."/>
            <person name="Dromer F."/>
            <person name="Young S."/>
            <person name="Zeng Q."/>
            <person name="Chapman S."/>
            <person name="Gujja S."/>
            <person name="Saif S."/>
            <person name="Birren B."/>
        </authorList>
    </citation>
    <scope>NUCLEOTIDE SEQUENCE [LARGE SCALE GENOMIC DNA]</scope>
    <source>
        <strain evidence="7 8">ATCC 28783</strain>
    </source>
</reference>
<dbReference type="STRING" id="5217.A0A4Q1BL70"/>
<dbReference type="GO" id="GO:0030479">
    <property type="term" value="C:actin cortical patch"/>
    <property type="evidence" value="ECO:0007669"/>
    <property type="project" value="TreeGrafter"/>
</dbReference>
<dbReference type="GO" id="GO:0008289">
    <property type="term" value="F:lipid binding"/>
    <property type="evidence" value="ECO:0007669"/>
    <property type="project" value="TreeGrafter"/>
</dbReference>
<dbReference type="FunCoup" id="A0A4Q1BL70">
    <property type="interactions" value="329"/>
</dbReference>
<feature type="compositionally biased region" description="Polar residues" evidence="4">
    <location>
        <begin position="191"/>
        <end position="202"/>
    </location>
</feature>
<dbReference type="SMART" id="SM00326">
    <property type="entry name" value="SH3"/>
    <property type="match status" value="1"/>
</dbReference>
<feature type="region of interest" description="Disordered" evidence="4">
    <location>
        <begin position="371"/>
        <end position="512"/>
    </location>
</feature>
<dbReference type="InterPro" id="IPR046982">
    <property type="entry name" value="BIN3/RVS161-like"/>
</dbReference>
<dbReference type="SUPFAM" id="SSF103657">
    <property type="entry name" value="BAR/IMD domain-like"/>
    <property type="match status" value="1"/>
</dbReference>
<feature type="compositionally biased region" description="Acidic residues" evidence="4">
    <location>
        <begin position="246"/>
        <end position="263"/>
    </location>
</feature>
<proteinExistence type="predicted"/>
<gene>
    <name evidence="7" type="ORF">M231_04161</name>
</gene>
<dbReference type="SUPFAM" id="SSF50044">
    <property type="entry name" value="SH3-domain"/>
    <property type="match status" value="1"/>
</dbReference>
<name>A0A4Q1BL70_TREME</name>
<feature type="region of interest" description="Disordered" evidence="4">
    <location>
        <begin position="239"/>
        <end position="305"/>
    </location>
</feature>
<feature type="compositionally biased region" description="Low complexity" evidence="4">
    <location>
        <begin position="447"/>
        <end position="460"/>
    </location>
</feature>
<dbReference type="GO" id="GO:1990528">
    <property type="term" value="C:Rvs161p-Rvs167p complex"/>
    <property type="evidence" value="ECO:0007669"/>
    <property type="project" value="TreeGrafter"/>
</dbReference>
<dbReference type="Pfam" id="PF00018">
    <property type="entry name" value="SH3_1"/>
    <property type="match status" value="1"/>
</dbReference>
<keyword evidence="1 2" id="KW-0728">SH3 domain</keyword>
<feature type="compositionally biased region" description="Basic and acidic residues" evidence="4">
    <location>
        <begin position="407"/>
        <end position="419"/>
    </location>
</feature>
<feature type="compositionally biased region" description="Low complexity" evidence="4">
    <location>
        <begin position="274"/>
        <end position="288"/>
    </location>
</feature>
<dbReference type="PANTHER" id="PTHR47174">
    <property type="entry name" value="BRIDGING INTEGRATOR 3"/>
    <property type="match status" value="1"/>
</dbReference>
<dbReference type="OrthoDB" id="10263741at2759"/>
<dbReference type="CDD" id="cd00174">
    <property type="entry name" value="SH3"/>
    <property type="match status" value="1"/>
</dbReference>
<dbReference type="VEuPathDB" id="FungiDB:TREMEDRAFT_67416"/>
<feature type="domain" description="BAR" evidence="6">
    <location>
        <begin position="1"/>
        <end position="158"/>
    </location>
</feature>
<evidence type="ECO:0000256" key="4">
    <source>
        <dbReference type="SAM" id="MobiDB-lite"/>
    </source>
</evidence>
<evidence type="ECO:0000256" key="2">
    <source>
        <dbReference type="PROSITE-ProRule" id="PRU00192"/>
    </source>
</evidence>
<dbReference type="InterPro" id="IPR036028">
    <property type="entry name" value="SH3-like_dom_sf"/>
</dbReference>
<dbReference type="InterPro" id="IPR027267">
    <property type="entry name" value="AH/BAR_dom_sf"/>
</dbReference>
<dbReference type="EMBL" id="SDIL01000046">
    <property type="protein sequence ID" value="RXK38529.1"/>
    <property type="molecule type" value="Genomic_DNA"/>
</dbReference>
<dbReference type="PRINTS" id="PR00499">
    <property type="entry name" value="P67PHOX"/>
</dbReference>
<dbReference type="GO" id="GO:0043332">
    <property type="term" value="C:mating projection tip"/>
    <property type="evidence" value="ECO:0007669"/>
    <property type="project" value="TreeGrafter"/>
</dbReference>
<dbReference type="InterPro" id="IPR001452">
    <property type="entry name" value="SH3_domain"/>
</dbReference>
<dbReference type="Pfam" id="PF03114">
    <property type="entry name" value="BAR"/>
    <property type="match status" value="1"/>
</dbReference>
<dbReference type="InterPro" id="IPR004148">
    <property type="entry name" value="BAR_dom"/>
</dbReference>
<feature type="compositionally biased region" description="Low complexity" evidence="4">
    <location>
        <begin position="153"/>
        <end position="176"/>
    </location>
</feature>
<dbReference type="AlphaFoldDB" id="A0A4Q1BL70"/>
<evidence type="ECO:0000313" key="7">
    <source>
        <dbReference type="EMBL" id="RXK38529.1"/>
    </source>
</evidence>
<dbReference type="Proteomes" id="UP000289152">
    <property type="component" value="Unassembled WGS sequence"/>
</dbReference>
<evidence type="ECO:0000313" key="8">
    <source>
        <dbReference type="Proteomes" id="UP000289152"/>
    </source>
</evidence>
<evidence type="ECO:0000259" key="6">
    <source>
        <dbReference type="PROSITE" id="PS51021"/>
    </source>
</evidence>
<dbReference type="GO" id="GO:0031097">
    <property type="term" value="C:medial cortex"/>
    <property type="evidence" value="ECO:0007669"/>
    <property type="project" value="TreeGrafter"/>
</dbReference>
<organism evidence="7 8">
    <name type="scientific">Tremella mesenterica</name>
    <name type="common">Jelly fungus</name>
    <dbReference type="NCBI Taxonomy" id="5217"/>
    <lineage>
        <taxon>Eukaryota</taxon>
        <taxon>Fungi</taxon>
        <taxon>Dikarya</taxon>
        <taxon>Basidiomycota</taxon>
        <taxon>Agaricomycotina</taxon>
        <taxon>Tremellomycetes</taxon>
        <taxon>Tremellales</taxon>
        <taxon>Tremellaceae</taxon>
        <taxon>Tremella</taxon>
    </lineage>
</organism>
<protein>
    <recommendedName>
        <fullName evidence="9">SH3 domain-containing protein</fullName>
    </recommendedName>
</protein>
<evidence type="ECO:0008006" key="9">
    <source>
        <dbReference type="Google" id="ProtNLM"/>
    </source>
</evidence>
<accession>A0A4Q1BL70</accession>
<sequence>MIDYGETLGGGYGEALEKYGRARCKLAATQEEFGQRLSEGYIAGIEGALATVTEYKAMRKKLDSRRLALDSALNNLNKSKKDKHAMALEAEVENAQQRFSEIEEETQVRMKAIEENEEQQFMDLVDLLEAELEYFSKCRDILEDLKDQWPPDAGGRPRARSNASARSFTRTAARGFSSRPPANSDEDAVTPNRSRSQSNASSIGKGKEKRSMLPSFGSLGKKSGLSNVANVASMRKPFKSDKYGNLDEDERPSLQSEDDDNDSLDSYSRGANGRARSSTITSSRTIASDHQVPPPSMRRTQTTPANAQARYVKALFDFNGEAADELQIRTGQIIEVKSEVSSDWWIGECEGRSGLFPKAYTEEYVPSPQTAVPIRRTLPPPANLSRSIPQPPMATSPPDEYPDTESDVSHDLSDNDHHGTALLASGALPPPIKSSIKKPAPPPPPSRRSQSSTNLSTTLLAPPRPGFRSRSSTLSKQPQLSSSPEASPFAGSEDEEYLSTVGSGTGAGTAAPVMTRGLSHGLSSMHLANQKQDVSMGTCATCGCDEFTQNVFKAKGTCSTCFHQH</sequence>
<dbReference type="PROSITE" id="PS51021">
    <property type="entry name" value="BAR"/>
    <property type="match status" value="1"/>
</dbReference>
<feature type="domain" description="SH3" evidence="5">
    <location>
        <begin position="307"/>
        <end position="366"/>
    </location>
</feature>
<dbReference type="GO" id="GO:0006897">
    <property type="term" value="P:endocytosis"/>
    <property type="evidence" value="ECO:0007669"/>
    <property type="project" value="InterPro"/>
</dbReference>
<evidence type="ECO:0000259" key="5">
    <source>
        <dbReference type="PROSITE" id="PS50002"/>
    </source>
</evidence>
<comment type="caution">
    <text evidence="7">The sequence shown here is derived from an EMBL/GenBank/DDBJ whole genome shotgun (WGS) entry which is preliminary data.</text>
</comment>
<feature type="region of interest" description="Disordered" evidence="4">
    <location>
        <begin position="147"/>
        <end position="224"/>
    </location>
</feature>
<dbReference type="GO" id="GO:0051666">
    <property type="term" value="P:actin cortical patch localization"/>
    <property type="evidence" value="ECO:0007669"/>
    <property type="project" value="InterPro"/>
</dbReference>
<keyword evidence="3" id="KW-0175">Coiled coil</keyword>
<feature type="compositionally biased region" description="Polar residues" evidence="4">
    <location>
        <begin position="469"/>
        <end position="485"/>
    </location>
</feature>
<dbReference type="PROSITE" id="PS50002">
    <property type="entry name" value="SH3"/>
    <property type="match status" value="1"/>
</dbReference>
<dbReference type="PANTHER" id="PTHR47174:SF1">
    <property type="entry name" value="REDUCED VIABILITY UPON STARVATION PROTEIN 167"/>
    <property type="match status" value="1"/>
</dbReference>
<keyword evidence="8" id="KW-1185">Reference proteome</keyword>
<dbReference type="PRINTS" id="PR00452">
    <property type="entry name" value="SH3DOMAIN"/>
</dbReference>